<evidence type="ECO:0000313" key="2">
    <source>
        <dbReference type="EMBL" id="BDU71703.1"/>
    </source>
</evidence>
<evidence type="ECO:0000313" key="3">
    <source>
        <dbReference type="Proteomes" id="UP001238179"/>
    </source>
</evidence>
<reference evidence="3" key="1">
    <citation type="journal article" date="2023" name="Int. J. Syst. Evol. Microbiol.">
        <title>Mesoterricola silvestris gen. nov., sp. nov., Mesoterricola sediminis sp. nov., Geothrix oryzae sp. nov., Geothrix edaphica sp. nov., Geothrix rubra sp. nov., and Geothrix limicola sp. nov., six novel members of Acidobacteriota isolated from soils.</title>
        <authorList>
            <person name="Itoh H."/>
            <person name="Sugisawa Y."/>
            <person name="Mise K."/>
            <person name="Xu Z."/>
            <person name="Kuniyasu M."/>
            <person name="Ushijima N."/>
            <person name="Kawano K."/>
            <person name="Kobayashi E."/>
            <person name="Shiratori Y."/>
            <person name="Masuda Y."/>
            <person name="Senoo K."/>
        </authorList>
    </citation>
    <scope>NUCLEOTIDE SEQUENCE [LARGE SCALE GENOMIC DNA]</scope>
    <source>
        <strain evidence="3">W79</strain>
    </source>
</reference>
<dbReference type="SUPFAM" id="SSF56059">
    <property type="entry name" value="Glutathione synthetase ATP-binding domain-like"/>
    <property type="match status" value="1"/>
</dbReference>
<sequence>MRDRILDDLLGIPEQTETLYDSLIPKRVNNLLLVTSLYDSYTFIEDGRLSEMLLNEFMELNLQYSPHIQRVSTALEALDLITRMDFDLVISMPRVGEMNVREFGERVQERAPGLPVILLASSLRELAQLQPLTDLKGIHDVFVWLGDVRLFLAMIKLVEDHLNAWHDARLAGVKCILVVEDSVPFYSANLPELYTEVMKQTLTLMAEGVNRSQRIIRRRARPKILLAHTFEQALELYRTFREDLVGVILDIAFPREGRMDPAAGPAFARIVEEGSRDIPILVQSTSEFWSPGPGSAVTFVDKRSPDLRQELRTFMQDYLGFGEFIFRDNLGTVVSKADDLRSLEWSVQAVPLESLEFHAARGDFSKWLRVRTEFELSGTLARIIARTPSGEELRRGILQALHAHRARVGAGVVAEFSPTGFEGSSRFVRLGTGSLGGKGRGLAFVNSLITSYHLENRFPGIRIAVPPTLVLATSVFDQFMDGSGLRAFAQQEQDNDAITRAFLAADLPREAVDALWTFLDWIRYPLAVRSSSLLEDASYQPFAGIYETYMIPNNEEDPELRLARLGDAVKRVYASTFHSEAKAYLQSTPNRVEEEKMAVVIQQMAGCRHGRYMYPDFAGVGRSLNFYPMPGMKPEEGVGSVALGLGKTVVDGGRCARFCPAQPAKPLQWFSPRDYLQNAQREFLALDLESHGSGQGGMLNLATLDLAAAREHGTLYPVGGVYSPDNDAIYDGCSRPGVPLVTMAGVFKGGVFPLGEVLTLLLKAGAAANSCPVEMEFAVTLSRSPGEPHAFDFLQIRPMVLGTDAQDIPMAALRPGDAICTSRMAMGNGFLEGIQDLVYVRPGTFSRARTREIAAEVGDLNRRLKGRPYLLVGPGRWGSGDPWLGIPVAWSQIAGARCIVETDMGDMHVDPSQGSHFFQNLMAFGVGYLTVESQGREDLLDFPWLEAQEAAHETEHLRHLAFAAPLEVALNGRRNRGVVLKPGCSLRGG</sequence>
<dbReference type="InterPro" id="IPR011006">
    <property type="entry name" value="CheY-like_superfamily"/>
</dbReference>
<dbReference type="EMBL" id="AP027080">
    <property type="protein sequence ID" value="BDU71703.1"/>
    <property type="molecule type" value="Genomic_DNA"/>
</dbReference>
<dbReference type="GO" id="GO:0016301">
    <property type="term" value="F:kinase activity"/>
    <property type="evidence" value="ECO:0007669"/>
    <property type="project" value="InterPro"/>
</dbReference>
<accession>A0AA48H4G8</accession>
<dbReference type="AlphaFoldDB" id="A0AA48H4G8"/>
<keyword evidence="3" id="KW-1185">Reference proteome</keyword>
<evidence type="ECO:0000259" key="1">
    <source>
        <dbReference type="Pfam" id="PF01326"/>
    </source>
</evidence>
<dbReference type="InterPro" id="IPR002192">
    <property type="entry name" value="PPDK_AMP/ATP-bd"/>
</dbReference>
<proteinExistence type="predicted"/>
<feature type="domain" description="Pyruvate phosphate dikinase AMP/ATP-binding" evidence="1">
    <location>
        <begin position="434"/>
        <end position="652"/>
    </location>
</feature>
<dbReference type="Gene3D" id="3.30.1490.20">
    <property type="entry name" value="ATP-grasp fold, A domain"/>
    <property type="match status" value="1"/>
</dbReference>
<dbReference type="KEGG" id="msil:METEAL_08770"/>
<name>A0AA48H4G8_9BACT</name>
<dbReference type="InterPro" id="IPR013815">
    <property type="entry name" value="ATP_grasp_subdomain_1"/>
</dbReference>
<dbReference type="Proteomes" id="UP001238179">
    <property type="component" value="Chromosome"/>
</dbReference>
<gene>
    <name evidence="2" type="ORF">METEAL_08770</name>
</gene>
<dbReference type="Gene3D" id="3.40.50.2300">
    <property type="match status" value="1"/>
</dbReference>
<dbReference type="Pfam" id="PF01326">
    <property type="entry name" value="PPDK_N"/>
    <property type="match status" value="1"/>
</dbReference>
<protein>
    <submittedName>
        <fullName evidence="2">Phosphoenolpyruvate synthase</fullName>
    </submittedName>
</protein>
<dbReference type="GO" id="GO:0005524">
    <property type="term" value="F:ATP binding"/>
    <property type="evidence" value="ECO:0007669"/>
    <property type="project" value="InterPro"/>
</dbReference>
<dbReference type="RefSeq" id="WP_316414606.1">
    <property type="nucleotide sequence ID" value="NZ_AP027080.1"/>
</dbReference>
<dbReference type="SUPFAM" id="SSF52172">
    <property type="entry name" value="CheY-like"/>
    <property type="match status" value="1"/>
</dbReference>
<organism evidence="2 3">
    <name type="scientific">Mesoterricola silvestris</name>
    <dbReference type="NCBI Taxonomy" id="2927979"/>
    <lineage>
        <taxon>Bacteria</taxon>
        <taxon>Pseudomonadati</taxon>
        <taxon>Acidobacteriota</taxon>
        <taxon>Holophagae</taxon>
        <taxon>Holophagales</taxon>
        <taxon>Holophagaceae</taxon>
        <taxon>Mesoterricola</taxon>
    </lineage>
</organism>